<comment type="caution">
    <text evidence="2">The sequence shown here is derived from an EMBL/GenBank/DDBJ whole genome shotgun (WGS) entry which is preliminary data.</text>
</comment>
<evidence type="ECO:0000313" key="3">
    <source>
        <dbReference type="Proteomes" id="UP001597171"/>
    </source>
</evidence>
<evidence type="ECO:0000313" key="2">
    <source>
        <dbReference type="EMBL" id="MFD1332387.1"/>
    </source>
</evidence>
<evidence type="ECO:0000256" key="1">
    <source>
        <dbReference type="SAM" id="MobiDB-lite"/>
    </source>
</evidence>
<dbReference type="Proteomes" id="UP001597171">
    <property type="component" value="Unassembled WGS sequence"/>
</dbReference>
<feature type="region of interest" description="Disordered" evidence="1">
    <location>
        <begin position="49"/>
        <end position="71"/>
    </location>
</feature>
<organism evidence="2 3">
    <name type="scientific">Methylopila musalis</name>
    <dbReference type="NCBI Taxonomy" id="1134781"/>
    <lineage>
        <taxon>Bacteria</taxon>
        <taxon>Pseudomonadati</taxon>
        <taxon>Pseudomonadota</taxon>
        <taxon>Alphaproteobacteria</taxon>
        <taxon>Hyphomicrobiales</taxon>
        <taxon>Methylopilaceae</taxon>
        <taxon>Methylopila</taxon>
    </lineage>
</organism>
<feature type="non-terminal residue" evidence="2">
    <location>
        <position position="1"/>
    </location>
</feature>
<dbReference type="EMBL" id="JBHTMX010000083">
    <property type="protein sequence ID" value="MFD1332387.1"/>
    <property type="molecule type" value="Genomic_DNA"/>
</dbReference>
<keyword evidence="3" id="KW-1185">Reference proteome</keyword>
<gene>
    <name evidence="2" type="ORF">ACFQ4O_10295</name>
</gene>
<feature type="compositionally biased region" description="Polar residues" evidence="1">
    <location>
        <begin position="62"/>
        <end position="71"/>
    </location>
</feature>
<name>A0ABW3Z9E7_9HYPH</name>
<sequence length="71" mass="6776">SAPVLASVAPPVAPALETAPAPAAAVSETPHPVDGAAVASRIASSFEGFGDGAFGPADGLRGSTSAFSTLR</sequence>
<reference evidence="3" key="1">
    <citation type="journal article" date="2019" name="Int. J. Syst. Evol. Microbiol.">
        <title>The Global Catalogue of Microorganisms (GCM) 10K type strain sequencing project: providing services to taxonomists for standard genome sequencing and annotation.</title>
        <authorList>
            <consortium name="The Broad Institute Genomics Platform"/>
            <consortium name="The Broad Institute Genome Sequencing Center for Infectious Disease"/>
            <person name="Wu L."/>
            <person name="Ma J."/>
        </authorList>
    </citation>
    <scope>NUCLEOTIDE SEQUENCE [LARGE SCALE GENOMIC DNA]</scope>
    <source>
        <strain evidence="3">CCUG 61696</strain>
    </source>
</reference>
<accession>A0ABW3Z9E7</accession>
<proteinExistence type="predicted"/>
<protein>
    <submittedName>
        <fullName evidence="2">Uncharacterized protein</fullName>
    </submittedName>
</protein>